<evidence type="ECO:0000256" key="2">
    <source>
        <dbReference type="ARBA" id="ARBA00022737"/>
    </source>
</evidence>
<gene>
    <name evidence="8" type="ORF">EXIGLDRAFT_720590</name>
</gene>
<dbReference type="InParanoid" id="A0A165G9I2"/>
<sequence length="468" mass="51776">MAQMRTGRKKRDLPAPLPGSLSAFSAAPATFRVYSPRSTSQSSTTPPRESTPQSDHATDPQYLTWSLRTPATVSSTSWPTTRSEFEGLRAQDRMPPPVHYSRNNSTPARGQDSQLPPDPRLRQVSDWTTPPSATTRPSLPWQSESVMLSSPHQQGQPATDRPSARLPSALADITARARSSSQPVSLYSQPSFLKVHSSSKSREVAPAPPLNLRSPWSPGVQWPAISNDILRRYLKNESTDDSLHLPIYDVHETYDDEAPRPVLLDDLPMSLPPNRNAPASPATTDTSSTPSSYIVKAPLSPSSSYPHSTNNLNVPSRATSSDPSTAQRNVAPVEPQRQPPNQHVHPPQFVHYRAVAGPPPRHNVKEIIVGRRINKPFTCRFCTRRYAEETQRAEHETKHKHPCDECDAVLTSNEVLRTHKERHRGVRAHACPICGKGFMTSGDLYQHMRQTHGCVPDKLASPTATTFS</sequence>
<dbReference type="STRING" id="1314781.A0A165G9I2"/>
<dbReference type="SUPFAM" id="SSF57667">
    <property type="entry name" value="beta-beta-alpha zinc fingers"/>
    <property type="match status" value="1"/>
</dbReference>
<feature type="region of interest" description="Disordered" evidence="6">
    <location>
        <begin position="259"/>
        <end position="342"/>
    </location>
</feature>
<name>A0A165G9I2_EXIGL</name>
<evidence type="ECO:0000256" key="6">
    <source>
        <dbReference type="SAM" id="MobiDB-lite"/>
    </source>
</evidence>
<keyword evidence="4" id="KW-0862">Zinc</keyword>
<dbReference type="SMART" id="SM00355">
    <property type="entry name" value="ZnF_C2H2"/>
    <property type="match status" value="3"/>
</dbReference>
<protein>
    <recommendedName>
        <fullName evidence="7">C2H2-type domain-containing protein</fullName>
    </recommendedName>
</protein>
<feature type="compositionally biased region" description="Basic residues" evidence="6">
    <location>
        <begin position="1"/>
        <end position="11"/>
    </location>
</feature>
<dbReference type="PANTHER" id="PTHR24379">
    <property type="entry name" value="KRAB AND ZINC FINGER DOMAIN-CONTAINING"/>
    <property type="match status" value="1"/>
</dbReference>
<evidence type="ECO:0000313" key="9">
    <source>
        <dbReference type="Proteomes" id="UP000077266"/>
    </source>
</evidence>
<proteinExistence type="predicted"/>
<dbReference type="Pfam" id="PF13912">
    <property type="entry name" value="zf-C2H2_6"/>
    <property type="match status" value="1"/>
</dbReference>
<dbReference type="PROSITE" id="PS50157">
    <property type="entry name" value="ZINC_FINGER_C2H2_2"/>
    <property type="match status" value="2"/>
</dbReference>
<reference evidence="8 9" key="1">
    <citation type="journal article" date="2016" name="Mol. Biol. Evol.">
        <title>Comparative Genomics of Early-Diverging Mushroom-Forming Fungi Provides Insights into the Origins of Lignocellulose Decay Capabilities.</title>
        <authorList>
            <person name="Nagy L.G."/>
            <person name="Riley R."/>
            <person name="Tritt A."/>
            <person name="Adam C."/>
            <person name="Daum C."/>
            <person name="Floudas D."/>
            <person name="Sun H."/>
            <person name="Yadav J.S."/>
            <person name="Pangilinan J."/>
            <person name="Larsson K.H."/>
            <person name="Matsuura K."/>
            <person name="Barry K."/>
            <person name="Labutti K."/>
            <person name="Kuo R."/>
            <person name="Ohm R.A."/>
            <person name="Bhattacharya S.S."/>
            <person name="Shirouzu T."/>
            <person name="Yoshinaga Y."/>
            <person name="Martin F.M."/>
            <person name="Grigoriev I.V."/>
            <person name="Hibbett D.S."/>
        </authorList>
    </citation>
    <scope>NUCLEOTIDE SEQUENCE [LARGE SCALE GENOMIC DNA]</scope>
    <source>
        <strain evidence="8 9">HHB12029</strain>
    </source>
</reference>
<evidence type="ECO:0000256" key="4">
    <source>
        <dbReference type="ARBA" id="ARBA00022833"/>
    </source>
</evidence>
<evidence type="ECO:0000256" key="5">
    <source>
        <dbReference type="PROSITE-ProRule" id="PRU00042"/>
    </source>
</evidence>
<dbReference type="OrthoDB" id="6077919at2759"/>
<keyword evidence="1" id="KW-0479">Metal-binding</keyword>
<dbReference type="Gene3D" id="3.30.160.60">
    <property type="entry name" value="Classic Zinc Finger"/>
    <property type="match status" value="1"/>
</dbReference>
<feature type="compositionally biased region" description="Basic and acidic residues" evidence="6">
    <location>
        <begin position="83"/>
        <end position="92"/>
    </location>
</feature>
<dbReference type="Proteomes" id="UP000077266">
    <property type="component" value="Unassembled WGS sequence"/>
</dbReference>
<dbReference type="EMBL" id="KV426054">
    <property type="protein sequence ID" value="KZV90187.1"/>
    <property type="molecule type" value="Genomic_DNA"/>
</dbReference>
<evidence type="ECO:0000256" key="3">
    <source>
        <dbReference type="ARBA" id="ARBA00022771"/>
    </source>
</evidence>
<dbReference type="PROSITE" id="PS00028">
    <property type="entry name" value="ZINC_FINGER_C2H2_1"/>
    <property type="match status" value="2"/>
</dbReference>
<dbReference type="FunFam" id="3.30.160.60:FF:000100">
    <property type="entry name" value="Zinc finger 45-like"/>
    <property type="match status" value="1"/>
</dbReference>
<organism evidence="8 9">
    <name type="scientific">Exidia glandulosa HHB12029</name>
    <dbReference type="NCBI Taxonomy" id="1314781"/>
    <lineage>
        <taxon>Eukaryota</taxon>
        <taxon>Fungi</taxon>
        <taxon>Dikarya</taxon>
        <taxon>Basidiomycota</taxon>
        <taxon>Agaricomycotina</taxon>
        <taxon>Agaricomycetes</taxon>
        <taxon>Auriculariales</taxon>
        <taxon>Exidiaceae</taxon>
        <taxon>Exidia</taxon>
    </lineage>
</organism>
<dbReference type="InterPro" id="IPR013087">
    <property type="entry name" value="Znf_C2H2_type"/>
</dbReference>
<evidence type="ECO:0000256" key="1">
    <source>
        <dbReference type="ARBA" id="ARBA00022723"/>
    </source>
</evidence>
<feature type="domain" description="C2H2-type" evidence="7">
    <location>
        <begin position="429"/>
        <end position="452"/>
    </location>
</feature>
<keyword evidence="3 5" id="KW-0863">Zinc-finger</keyword>
<feature type="compositionally biased region" description="Polar residues" evidence="6">
    <location>
        <begin position="125"/>
        <end position="157"/>
    </location>
</feature>
<keyword evidence="2" id="KW-0677">Repeat</keyword>
<accession>A0A165G9I2</accession>
<evidence type="ECO:0000259" key="7">
    <source>
        <dbReference type="PROSITE" id="PS50157"/>
    </source>
</evidence>
<dbReference type="AlphaFoldDB" id="A0A165G9I2"/>
<dbReference type="InterPro" id="IPR036236">
    <property type="entry name" value="Znf_C2H2_sf"/>
</dbReference>
<feature type="region of interest" description="Disordered" evidence="6">
    <location>
        <begin position="1"/>
        <end position="164"/>
    </location>
</feature>
<feature type="compositionally biased region" description="Polar residues" evidence="6">
    <location>
        <begin position="101"/>
        <end position="114"/>
    </location>
</feature>
<dbReference type="Pfam" id="PF00096">
    <property type="entry name" value="zf-C2H2"/>
    <property type="match status" value="1"/>
</dbReference>
<dbReference type="PANTHER" id="PTHR24379:SF121">
    <property type="entry name" value="C2H2-TYPE DOMAIN-CONTAINING PROTEIN"/>
    <property type="match status" value="1"/>
</dbReference>
<feature type="compositionally biased region" description="Polar residues" evidence="6">
    <location>
        <begin position="61"/>
        <end position="82"/>
    </location>
</feature>
<feature type="domain" description="C2H2-type" evidence="7">
    <location>
        <begin position="401"/>
        <end position="428"/>
    </location>
</feature>
<feature type="compositionally biased region" description="Low complexity" evidence="6">
    <location>
        <begin position="35"/>
        <end position="54"/>
    </location>
</feature>
<feature type="compositionally biased region" description="Low complexity" evidence="6">
    <location>
        <begin position="277"/>
        <end position="292"/>
    </location>
</feature>
<keyword evidence="9" id="KW-1185">Reference proteome</keyword>
<evidence type="ECO:0000313" key="8">
    <source>
        <dbReference type="EMBL" id="KZV90187.1"/>
    </source>
</evidence>
<feature type="compositionally biased region" description="Polar residues" evidence="6">
    <location>
        <begin position="300"/>
        <end position="328"/>
    </location>
</feature>
<dbReference type="GO" id="GO:0008270">
    <property type="term" value="F:zinc ion binding"/>
    <property type="evidence" value="ECO:0007669"/>
    <property type="project" value="UniProtKB-KW"/>
</dbReference>